<organism evidence="4 5">
    <name type="scientific">Thermoflexus hugenholtzii JAD2</name>
    <dbReference type="NCBI Taxonomy" id="877466"/>
    <lineage>
        <taxon>Bacteria</taxon>
        <taxon>Bacillati</taxon>
        <taxon>Chloroflexota</taxon>
        <taxon>Thermoflexia</taxon>
        <taxon>Thermoflexales</taxon>
        <taxon>Thermoflexaceae</taxon>
        <taxon>Thermoflexus</taxon>
    </lineage>
</organism>
<proteinExistence type="predicted"/>
<dbReference type="InterPro" id="IPR050107">
    <property type="entry name" value="ABC_carbohydrate_import_ATPase"/>
</dbReference>
<dbReference type="RefSeq" id="WP_088571464.1">
    <property type="nucleotide sequence ID" value="NZ_FYEK01000029.1"/>
</dbReference>
<keyword evidence="1" id="KW-0547">Nucleotide-binding</keyword>
<dbReference type="Gene3D" id="3.40.50.300">
    <property type="entry name" value="P-loop containing nucleotide triphosphate hydrolases"/>
    <property type="match status" value="2"/>
</dbReference>
<dbReference type="EMBL" id="FYEK01000029">
    <property type="protein sequence ID" value="SNB67184.1"/>
    <property type="molecule type" value="Genomic_DNA"/>
</dbReference>
<evidence type="ECO:0000259" key="3">
    <source>
        <dbReference type="PROSITE" id="PS50893"/>
    </source>
</evidence>
<keyword evidence="2 4" id="KW-0067">ATP-binding</keyword>
<evidence type="ECO:0000256" key="1">
    <source>
        <dbReference type="ARBA" id="ARBA00022741"/>
    </source>
</evidence>
<dbReference type="OrthoDB" id="9771863at2"/>
<dbReference type="Proteomes" id="UP000197025">
    <property type="component" value="Unassembled WGS sequence"/>
</dbReference>
<dbReference type="GO" id="GO:0016887">
    <property type="term" value="F:ATP hydrolysis activity"/>
    <property type="evidence" value="ECO:0007669"/>
    <property type="project" value="InterPro"/>
</dbReference>
<dbReference type="InterPro" id="IPR003439">
    <property type="entry name" value="ABC_transporter-like_ATP-bd"/>
</dbReference>
<protein>
    <submittedName>
        <fullName evidence="4">Nucleoside ABC transporter ATP-binding protein</fullName>
    </submittedName>
</protein>
<dbReference type="GO" id="GO:0005524">
    <property type="term" value="F:ATP binding"/>
    <property type="evidence" value="ECO:0007669"/>
    <property type="project" value="UniProtKB-KW"/>
</dbReference>
<sequence length="487" mass="54684">MKVEMRHIYKSFGPVRALQDVSLTVQAGTIHGLLGENGAGKTTLMKILSGYLRPDRGEILLDGQAVRFRSPAEGLRHGIGMLHQDPMDFPALSVLDNFMMGHEGGLWLDRRGARRALKELADAFGFDLDPDARVDSLTVGERQQLELLRLLWRGVRVLILDEPTTGISAPQKVRLFATLRRLAEEGKAVIFVTHKLEEVEELCHRVTVLRQGRLAGEVIPPYSPARLIELMFGRPVPMPERERIPLGEPVLEVQDLVVGDHRLRLSRVRLTVRAGEIIGLAGMEGSGQQLLMRACAGLIRPWEGTIRVSGRDLTGKPYSAFLEAGVLYVPANRLEEGLIPGLTLTEHFQLVYPNGRHLIDWEQARAEAQRRIREFHIRGRPETPVEALSGGNQQRTLLALIRTPARLLLLEHPTRGLDVESSLWVWERLKERARQGTALMVVSSDLQELMQYCHRIVVFFSGRVSEPIDAEQLTLDRLGHMIAGRGW</sequence>
<dbReference type="AlphaFoldDB" id="A0A212R527"/>
<reference evidence="5" key="1">
    <citation type="submission" date="2017-06" db="EMBL/GenBank/DDBJ databases">
        <authorList>
            <person name="Varghese N."/>
            <person name="Submissions S."/>
        </authorList>
    </citation>
    <scope>NUCLEOTIDE SEQUENCE [LARGE SCALE GENOMIC DNA]</scope>
    <source>
        <strain evidence="5">JAD2</strain>
    </source>
</reference>
<dbReference type="Pfam" id="PF00005">
    <property type="entry name" value="ABC_tran"/>
    <property type="match status" value="2"/>
</dbReference>
<evidence type="ECO:0000313" key="5">
    <source>
        <dbReference type="Proteomes" id="UP000197025"/>
    </source>
</evidence>
<dbReference type="PANTHER" id="PTHR43790">
    <property type="entry name" value="CARBOHYDRATE TRANSPORT ATP-BINDING PROTEIN MG119-RELATED"/>
    <property type="match status" value="1"/>
</dbReference>
<dbReference type="PANTHER" id="PTHR43790:SF4">
    <property type="entry name" value="GUANOSINE IMPORT ATP-BINDING PROTEIN NUPO"/>
    <property type="match status" value="1"/>
</dbReference>
<gene>
    <name evidence="4" type="ORF">SAMN02746019_00010510</name>
</gene>
<evidence type="ECO:0000313" key="4">
    <source>
        <dbReference type="EMBL" id="SNB67184.1"/>
    </source>
</evidence>
<dbReference type="InterPro" id="IPR003593">
    <property type="entry name" value="AAA+_ATPase"/>
</dbReference>
<feature type="domain" description="ABC transporter" evidence="3">
    <location>
        <begin position="3"/>
        <end position="236"/>
    </location>
</feature>
<dbReference type="InParanoid" id="A0A212R527"/>
<dbReference type="CDD" id="cd03215">
    <property type="entry name" value="ABC_Carb_Monos_II"/>
    <property type="match status" value="1"/>
</dbReference>
<dbReference type="SMART" id="SM00382">
    <property type="entry name" value="AAA"/>
    <property type="match status" value="2"/>
</dbReference>
<dbReference type="CDD" id="cd03216">
    <property type="entry name" value="ABC_Carb_Monos_I"/>
    <property type="match status" value="1"/>
</dbReference>
<name>A0A212R527_9CHLR</name>
<accession>A0A212R527</accession>
<dbReference type="InterPro" id="IPR027417">
    <property type="entry name" value="P-loop_NTPase"/>
</dbReference>
<dbReference type="SUPFAM" id="SSF52540">
    <property type="entry name" value="P-loop containing nucleoside triphosphate hydrolases"/>
    <property type="match status" value="2"/>
</dbReference>
<feature type="domain" description="ABC transporter" evidence="3">
    <location>
        <begin position="251"/>
        <end position="486"/>
    </location>
</feature>
<keyword evidence="5" id="KW-1185">Reference proteome</keyword>
<dbReference type="PROSITE" id="PS50893">
    <property type="entry name" value="ABC_TRANSPORTER_2"/>
    <property type="match status" value="2"/>
</dbReference>
<evidence type="ECO:0000256" key="2">
    <source>
        <dbReference type="ARBA" id="ARBA00022840"/>
    </source>
</evidence>